<feature type="transmembrane region" description="Helical" evidence="2">
    <location>
        <begin position="110"/>
        <end position="126"/>
    </location>
</feature>
<dbReference type="SMART" id="SM00460">
    <property type="entry name" value="TGc"/>
    <property type="match status" value="1"/>
</dbReference>
<evidence type="ECO:0000259" key="3">
    <source>
        <dbReference type="SMART" id="SM00460"/>
    </source>
</evidence>
<dbReference type="RefSeq" id="WP_158425322.1">
    <property type="nucleotide sequence ID" value="NZ_JAOQJQ010000003.1"/>
</dbReference>
<comment type="caution">
    <text evidence="4">The sequence shown here is derived from an EMBL/GenBank/DDBJ whole genome shotgun (WGS) entry which is preliminary data.</text>
</comment>
<feature type="transmembrane region" description="Helical" evidence="2">
    <location>
        <begin position="156"/>
        <end position="174"/>
    </location>
</feature>
<feature type="transmembrane region" description="Helical" evidence="2">
    <location>
        <begin position="581"/>
        <end position="606"/>
    </location>
</feature>
<dbReference type="EMBL" id="JAOQJQ010000003">
    <property type="protein sequence ID" value="MCU6762624.1"/>
    <property type="molecule type" value="Genomic_DNA"/>
</dbReference>
<evidence type="ECO:0000313" key="5">
    <source>
        <dbReference type="Proteomes" id="UP001652442"/>
    </source>
</evidence>
<keyword evidence="5" id="KW-1185">Reference proteome</keyword>
<sequence length="694" mass="77532">MEKLLYTDHKISDGRVRSVKEAAAAALLSLGVCFCLGDLFELSGAFESPGTVLGGLIRLWNQAVQVLGSSDYVILQNLAGESNGSGLFVFIAFAAIAFAAFFLIKSRKKWTLLIFVIPVCLINIFFSLRISAFGIALLAAAALLYLSCMQWEGQGFWWQLLLAAAVVLISAAAMKLPGISGLLKKPQQVKAVSESVSESVKNLYYGENPLGSGDLTRSERMAGEETALKIRMSDPESLYLRGFVGEIYTGDSWDTLSTGTYYGSENLMYWLKELGFNTLGQLGQALELTTEEEKENHIQVDVENADRRYAYIPYEISELSVDKSRNWGGSFVTSRKFGRLSSYDYTAGENAVKDWTKTAAVMFTNAADKGRADEITSYLTFESYYNELVYKNDTYLSESDKELISEYLGPSGDQSKGHIEYKEAINRIKTYLNESFIYTEYPGPLNSSGGALESFLSSGKGSDVQYATAAVMMFRYYGIPARYVEGYLVTPEDVKGITSEDTIEIPQSRAHAWAEIYVDGIGFVPVEVCPEYEGIMEEADMTVGISNNTLIRPFEDTSDNSQNSQNELRDGGDDDRQPTDIYLILAVILIAAVIVFVLILLLRNFFGKLKKALKKRRLIIKAEPKTAVSAIYGYMEQEGYPVSEAIRALGNRAAYSRDEIREEDRKWMLEEYKRLKKERTKWDMHKKSSKQLQG</sequence>
<dbReference type="PANTHER" id="PTHR42736:SF1">
    <property type="entry name" value="PROTEIN-GLUTAMINE GAMMA-GLUTAMYLTRANSFERASE"/>
    <property type="match status" value="1"/>
</dbReference>
<dbReference type="Gene3D" id="3.10.620.30">
    <property type="match status" value="1"/>
</dbReference>
<accession>A0ABT2TK82</accession>
<dbReference type="InterPro" id="IPR052901">
    <property type="entry name" value="Bact_TGase-like"/>
</dbReference>
<protein>
    <submittedName>
        <fullName evidence="4">Transglutaminase-like domain-containing protein</fullName>
    </submittedName>
</protein>
<proteinExistence type="predicted"/>
<evidence type="ECO:0000256" key="2">
    <source>
        <dbReference type="SAM" id="Phobius"/>
    </source>
</evidence>
<keyword evidence="2" id="KW-0812">Transmembrane</keyword>
<dbReference type="InterPro" id="IPR002931">
    <property type="entry name" value="Transglutaminase-like"/>
</dbReference>
<keyword evidence="2" id="KW-1133">Transmembrane helix</keyword>
<feature type="domain" description="Transglutaminase-like" evidence="3">
    <location>
        <begin position="455"/>
        <end position="530"/>
    </location>
</feature>
<gene>
    <name evidence="4" type="ORF">OCV88_09780</name>
</gene>
<dbReference type="PANTHER" id="PTHR42736">
    <property type="entry name" value="PROTEIN-GLUTAMINE GAMMA-GLUTAMYLTRANSFERASE"/>
    <property type="match status" value="1"/>
</dbReference>
<organism evidence="4 5">
    <name type="scientific">Brotonthovivens ammoniilytica</name>
    <dbReference type="NCBI Taxonomy" id="2981725"/>
    <lineage>
        <taxon>Bacteria</taxon>
        <taxon>Bacillati</taxon>
        <taxon>Bacillota</taxon>
        <taxon>Clostridia</taxon>
        <taxon>Lachnospirales</taxon>
        <taxon>Lachnospiraceae</taxon>
        <taxon>Brotonthovivens</taxon>
    </lineage>
</organism>
<feature type="transmembrane region" description="Helical" evidence="2">
    <location>
        <begin position="85"/>
        <end position="103"/>
    </location>
</feature>
<evidence type="ECO:0000313" key="4">
    <source>
        <dbReference type="EMBL" id="MCU6762624.1"/>
    </source>
</evidence>
<feature type="transmembrane region" description="Helical" evidence="2">
    <location>
        <begin position="21"/>
        <end position="40"/>
    </location>
</feature>
<name>A0ABT2TK82_9FIRM</name>
<dbReference type="InterPro" id="IPR038765">
    <property type="entry name" value="Papain-like_cys_pep_sf"/>
</dbReference>
<dbReference type="SUPFAM" id="SSF54001">
    <property type="entry name" value="Cysteine proteinases"/>
    <property type="match status" value="1"/>
</dbReference>
<dbReference type="Proteomes" id="UP001652442">
    <property type="component" value="Unassembled WGS sequence"/>
</dbReference>
<feature type="region of interest" description="Disordered" evidence="1">
    <location>
        <begin position="553"/>
        <end position="573"/>
    </location>
</feature>
<keyword evidence="2" id="KW-0472">Membrane</keyword>
<feature type="transmembrane region" description="Helical" evidence="2">
    <location>
        <begin position="132"/>
        <end position="149"/>
    </location>
</feature>
<dbReference type="Pfam" id="PF01841">
    <property type="entry name" value="Transglut_core"/>
    <property type="match status" value="1"/>
</dbReference>
<evidence type="ECO:0000256" key="1">
    <source>
        <dbReference type="SAM" id="MobiDB-lite"/>
    </source>
</evidence>
<reference evidence="4 5" key="1">
    <citation type="journal article" date="2021" name="ISME Commun">
        <title>Automated analysis of genomic sequences facilitates high-throughput and comprehensive description of bacteria.</title>
        <authorList>
            <person name="Hitch T.C.A."/>
        </authorList>
    </citation>
    <scope>NUCLEOTIDE SEQUENCE [LARGE SCALE GENOMIC DNA]</scope>
    <source>
        <strain evidence="4 5">Sanger_109</strain>
    </source>
</reference>